<evidence type="ECO:0000313" key="3">
    <source>
        <dbReference type="Proteomes" id="UP000543556"/>
    </source>
</evidence>
<dbReference type="Pfam" id="PF01381">
    <property type="entry name" value="HTH_3"/>
    <property type="match status" value="1"/>
</dbReference>
<dbReference type="Gene3D" id="1.10.260.40">
    <property type="entry name" value="lambda repressor-like DNA-binding domains"/>
    <property type="match status" value="1"/>
</dbReference>
<organism evidence="2 3">
    <name type="scientific">Arthrobacter wenxiniae</name>
    <dbReference type="NCBI Taxonomy" id="2713570"/>
    <lineage>
        <taxon>Bacteria</taxon>
        <taxon>Bacillati</taxon>
        <taxon>Actinomycetota</taxon>
        <taxon>Actinomycetes</taxon>
        <taxon>Micrococcales</taxon>
        <taxon>Micrococcaceae</taxon>
        <taxon>Arthrobacter</taxon>
    </lineage>
</organism>
<keyword evidence="3" id="KW-1185">Reference proteome</keyword>
<dbReference type="RefSeq" id="WP_176635824.1">
    <property type="nucleotide sequence ID" value="NZ_JAAMFM010000024.1"/>
</dbReference>
<feature type="domain" description="HTH cro/C1-type" evidence="1">
    <location>
        <begin position="19"/>
        <end position="71"/>
    </location>
</feature>
<dbReference type="Proteomes" id="UP000543556">
    <property type="component" value="Unassembled WGS sequence"/>
</dbReference>
<dbReference type="CDD" id="cd00093">
    <property type="entry name" value="HTH_XRE"/>
    <property type="match status" value="1"/>
</dbReference>
<evidence type="ECO:0000259" key="1">
    <source>
        <dbReference type="PROSITE" id="PS50943"/>
    </source>
</evidence>
<accession>A0A7Y7IJ51</accession>
<evidence type="ECO:0000313" key="2">
    <source>
        <dbReference type="EMBL" id="NVM96105.1"/>
    </source>
</evidence>
<dbReference type="PROSITE" id="PS50943">
    <property type="entry name" value="HTH_CROC1"/>
    <property type="match status" value="1"/>
</dbReference>
<protein>
    <submittedName>
        <fullName evidence="2">Helix-turn-helix transcriptional regulator</fullName>
    </submittedName>
</protein>
<dbReference type="EMBL" id="JAAMFM010000024">
    <property type="protein sequence ID" value="NVM96105.1"/>
    <property type="molecule type" value="Genomic_DNA"/>
</dbReference>
<proteinExistence type="predicted"/>
<gene>
    <name evidence="2" type="ORF">G6034_14575</name>
</gene>
<dbReference type="InterPro" id="IPR010982">
    <property type="entry name" value="Lambda_DNA-bd_dom_sf"/>
</dbReference>
<dbReference type="SUPFAM" id="SSF47413">
    <property type="entry name" value="lambda repressor-like DNA-binding domains"/>
    <property type="match status" value="1"/>
</dbReference>
<name>A0A7Y7IJ51_9MICC</name>
<dbReference type="AlphaFoldDB" id="A0A7Y7IJ51"/>
<dbReference type="SMART" id="SM00530">
    <property type="entry name" value="HTH_XRE"/>
    <property type="match status" value="1"/>
</dbReference>
<comment type="caution">
    <text evidence="2">The sequence shown here is derived from an EMBL/GenBank/DDBJ whole genome shotgun (WGS) entry which is preliminary data.</text>
</comment>
<sequence length="97" mass="10435">MHRTPIPVVRALRQLGTSIATTRKLQGITSAQLADRAGVSRSTLSALENGASTSSEALLRVLRSLGIMDTMVDSLDPYSTDVGKLRMDEALPKRVRG</sequence>
<dbReference type="InterPro" id="IPR001387">
    <property type="entry name" value="Cro/C1-type_HTH"/>
</dbReference>
<dbReference type="GO" id="GO:0003677">
    <property type="term" value="F:DNA binding"/>
    <property type="evidence" value="ECO:0007669"/>
    <property type="project" value="InterPro"/>
</dbReference>
<reference evidence="2 3" key="1">
    <citation type="submission" date="2020-02" db="EMBL/GenBank/DDBJ databases">
        <title>Genome sequence of strain AETb3-4.</title>
        <authorList>
            <person name="Gao J."/>
            <person name="Zhang X."/>
        </authorList>
    </citation>
    <scope>NUCLEOTIDE SEQUENCE [LARGE SCALE GENOMIC DNA]</scope>
    <source>
        <strain evidence="2 3">AETb3-4</strain>
    </source>
</reference>